<dbReference type="STRING" id="1123350.SAMN02744040_01150"/>
<dbReference type="RefSeq" id="WP_072724523.1">
    <property type="nucleotide sequence ID" value="NZ_FQXH01000010.1"/>
</dbReference>
<evidence type="ECO:0000313" key="1">
    <source>
        <dbReference type="EMBL" id="SHH19201.1"/>
    </source>
</evidence>
<dbReference type="AlphaFoldDB" id="A0A1M5QZ42"/>
<dbReference type="EMBL" id="FQXH01000010">
    <property type="protein sequence ID" value="SHH19201.1"/>
    <property type="molecule type" value="Genomic_DNA"/>
</dbReference>
<proteinExistence type="predicted"/>
<sequence>MIKDDKRIRIIIGHYGSGKTEFSINYVMKMREELAGNIAIADLDIVNVYFRTREKRDILESKGIKTIYSSVQAAAVDVPAVSAEVIAPIQDKSYNYVMDVGGDFIGAKIVGRFSHLLKENEYDMFCVVNANRQETATVEGIIKHIEQIEKSAKCKVTGLINNTHLIRETTVEDVLKGQELVKEVSKIKNIPIKYVACIEKVIKDIPKDIEGEIFPIKMYMREDWM</sequence>
<dbReference type="Proteomes" id="UP000242520">
    <property type="component" value="Unassembled WGS sequence"/>
</dbReference>
<dbReference type="OrthoDB" id="9779501at2"/>
<evidence type="ECO:0008006" key="3">
    <source>
        <dbReference type="Google" id="ProtNLM"/>
    </source>
</evidence>
<gene>
    <name evidence="1" type="ORF">SAMN02744040_01150</name>
</gene>
<accession>A0A1M5QZ42</accession>
<evidence type="ECO:0000313" key="2">
    <source>
        <dbReference type="Proteomes" id="UP000242520"/>
    </source>
</evidence>
<dbReference type="InterPro" id="IPR027417">
    <property type="entry name" value="P-loop_NTPase"/>
</dbReference>
<keyword evidence="2" id="KW-1185">Reference proteome</keyword>
<organism evidence="1 2">
    <name type="scientific">Tepidibacter thalassicus DSM 15285</name>
    <dbReference type="NCBI Taxonomy" id="1123350"/>
    <lineage>
        <taxon>Bacteria</taxon>
        <taxon>Bacillati</taxon>
        <taxon>Bacillota</taxon>
        <taxon>Clostridia</taxon>
        <taxon>Peptostreptococcales</taxon>
        <taxon>Peptostreptococcaceae</taxon>
        <taxon>Tepidibacter</taxon>
    </lineage>
</organism>
<reference evidence="2" key="1">
    <citation type="submission" date="2016-11" db="EMBL/GenBank/DDBJ databases">
        <authorList>
            <person name="Varghese N."/>
            <person name="Submissions S."/>
        </authorList>
    </citation>
    <scope>NUCLEOTIDE SEQUENCE [LARGE SCALE GENOMIC DNA]</scope>
    <source>
        <strain evidence="2">DSM 15285</strain>
    </source>
</reference>
<dbReference type="SUPFAM" id="SSF52540">
    <property type="entry name" value="P-loop containing nucleoside triphosphate hydrolases"/>
    <property type="match status" value="1"/>
</dbReference>
<name>A0A1M5QZ42_9FIRM</name>
<protein>
    <recommendedName>
        <fullName evidence="3">ATP-binding protein</fullName>
    </recommendedName>
</protein>